<name>A0ABX1R6Y4_9ALTE</name>
<dbReference type="Proteomes" id="UP000709336">
    <property type="component" value="Unassembled WGS sequence"/>
</dbReference>
<dbReference type="Pfam" id="PF16024">
    <property type="entry name" value="DUF4785_1st"/>
    <property type="match status" value="1"/>
</dbReference>
<dbReference type="Gene3D" id="2.60.120.1370">
    <property type="match status" value="1"/>
</dbReference>
<dbReference type="Pfam" id="PF20943">
    <property type="entry name" value="DUF4785_3rd"/>
    <property type="match status" value="1"/>
</dbReference>
<comment type="caution">
    <text evidence="4">The sequence shown here is derived from an EMBL/GenBank/DDBJ whole genome shotgun (WGS) entry which is preliminary data.</text>
</comment>
<feature type="chain" id="PRO_5046993875" evidence="1">
    <location>
        <begin position="24"/>
        <end position="391"/>
    </location>
</feature>
<reference evidence="4 5" key="1">
    <citation type="submission" date="2020-03" db="EMBL/GenBank/DDBJ databases">
        <title>Alteromonas ponticola sp. nov., isolated from seawater.</title>
        <authorList>
            <person name="Yoon J.-H."/>
            <person name="Kim Y.-O."/>
        </authorList>
    </citation>
    <scope>NUCLEOTIDE SEQUENCE [LARGE SCALE GENOMIC DNA]</scope>
    <source>
        <strain evidence="4 5">MYP5</strain>
    </source>
</reference>
<keyword evidence="1" id="KW-0732">Signal</keyword>
<keyword evidence="5" id="KW-1185">Reference proteome</keyword>
<dbReference type="Gene3D" id="2.60.40.3870">
    <property type="entry name" value="Uncharacterised protein PF16024, DUF4785"/>
    <property type="match status" value="1"/>
</dbReference>
<organism evidence="4 5">
    <name type="scientific">Alteromonas ponticola</name>
    <dbReference type="NCBI Taxonomy" id="2720613"/>
    <lineage>
        <taxon>Bacteria</taxon>
        <taxon>Pseudomonadati</taxon>
        <taxon>Pseudomonadota</taxon>
        <taxon>Gammaproteobacteria</taxon>
        <taxon>Alteromonadales</taxon>
        <taxon>Alteromonadaceae</taxon>
        <taxon>Alteromonas/Salinimonas group</taxon>
        <taxon>Alteromonas</taxon>
    </lineage>
</organism>
<dbReference type="RefSeq" id="WP_169211552.1">
    <property type="nucleotide sequence ID" value="NZ_JAATNW010000007.1"/>
</dbReference>
<protein>
    <submittedName>
        <fullName evidence="4">DUF4785 family protein</fullName>
    </submittedName>
</protein>
<feature type="domain" description="DUF4785" evidence="3">
    <location>
        <begin position="279"/>
        <end position="379"/>
    </location>
</feature>
<dbReference type="InterPro" id="IPR031979">
    <property type="entry name" value="DUF4785_N"/>
</dbReference>
<feature type="signal peptide" evidence="1">
    <location>
        <begin position="1"/>
        <end position="23"/>
    </location>
</feature>
<evidence type="ECO:0000313" key="4">
    <source>
        <dbReference type="EMBL" id="NMH60988.1"/>
    </source>
</evidence>
<evidence type="ECO:0000259" key="2">
    <source>
        <dbReference type="Pfam" id="PF16024"/>
    </source>
</evidence>
<dbReference type="EMBL" id="JAATNW010000007">
    <property type="protein sequence ID" value="NMH60988.1"/>
    <property type="molecule type" value="Genomic_DNA"/>
</dbReference>
<gene>
    <name evidence="4" type="ORF">HCJ96_13210</name>
</gene>
<evidence type="ECO:0000259" key="3">
    <source>
        <dbReference type="Pfam" id="PF20943"/>
    </source>
</evidence>
<evidence type="ECO:0000256" key="1">
    <source>
        <dbReference type="SAM" id="SignalP"/>
    </source>
</evidence>
<accession>A0ABX1R6Y4</accession>
<proteinExistence type="predicted"/>
<dbReference type="InterPro" id="IPR048295">
    <property type="entry name" value="DUF4785_C"/>
</dbReference>
<feature type="domain" description="DUF4785" evidence="2">
    <location>
        <begin position="30"/>
        <end position="164"/>
    </location>
</feature>
<sequence length="391" mass="43038">MMKNLFRNLMLFTTSALSLAVNAGSATTGDYVHYSFPIAAVATIENANQPTLESSKTLWRQVSGKQLKQGVALYNHGAQPLVLLSHHSKSSSTDVIDVKQLILKDKQGIAVKSQMVSEQALRETGFFSRSAAVMTEDKAARGPLTLQSNQPFADEQLFVMTVKDKYSPVSLDVFAPHQQVKTTQPHLAKVSMKLFARQKLSLNKHAASVEAILHAPDGERIQLEVAQGPQEMTILPPKINQPLPPRQGLYDIEVKLNATYGGHILQRNVKVAVAIPTMTASLTRYTMLPDQPAAANITLLAREPARYEVRAVLYGYNRAGKQVAIMEGHAAQMLNSGERDIIIPFDLSKLGEQTFVGPYAVGNVRLYDQDQLALLDESAKRTITKRPLSLR</sequence>
<evidence type="ECO:0000313" key="5">
    <source>
        <dbReference type="Proteomes" id="UP000709336"/>
    </source>
</evidence>